<evidence type="ECO:0000256" key="3">
    <source>
        <dbReference type="ARBA" id="ARBA00015325"/>
    </source>
</evidence>
<feature type="transmembrane region" description="Helical" evidence="13">
    <location>
        <begin position="6"/>
        <end position="24"/>
    </location>
</feature>
<keyword evidence="10 13" id="KW-0143">Chaperone</keyword>
<dbReference type="Gene3D" id="2.70.98.90">
    <property type="match status" value="1"/>
</dbReference>
<dbReference type="Proteomes" id="UP000557688">
    <property type="component" value="Unassembled WGS sequence"/>
</dbReference>
<dbReference type="EMBL" id="JACHXV010000002">
    <property type="protein sequence ID" value="MBB3172812.1"/>
    <property type="molecule type" value="Genomic_DNA"/>
</dbReference>
<keyword evidence="7 13" id="KW-0653">Protein transport</keyword>
<dbReference type="HAMAP" id="MF_01810">
    <property type="entry name" value="YidC_type1"/>
    <property type="match status" value="1"/>
</dbReference>
<evidence type="ECO:0000256" key="5">
    <source>
        <dbReference type="ARBA" id="ARBA00022475"/>
    </source>
</evidence>
<evidence type="ECO:0000256" key="10">
    <source>
        <dbReference type="ARBA" id="ARBA00023186"/>
    </source>
</evidence>
<dbReference type="NCBIfam" id="NF002353">
    <property type="entry name" value="PRK01318.1-4"/>
    <property type="match status" value="1"/>
</dbReference>
<name>A0A850NQX7_9PROT</name>
<accession>A0A850NQX7</accession>
<evidence type="ECO:0000256" key="2">
    <source>
        <dbReference type="ARBA" id="ARBA00010527"/>
    </source>
</evidence>
<dbReference type="RefSeq" id="WP_176624191.1">
    <property type="nucleotide sequence ID" value="NZ_JABXXQ010000174.1"/>
</dbReference>
<dbReference type="AlphaFoldDB" id="A0A850NQX7"/>
<evidence type="ECO:0000256" key="11">
    <source>
        <dbReference type="ARBA" id="ARBA00033245"/>
    </source>
</evidence>
<evidence type="ECO:0000256" key="1">
    <source>
        <dbReference type="ARBA" id="ARBA00004429"/>
    </source>
</evidence>
<evidence type="ECO:0000313" key="18">
    <source>
        <dbReference type="EMBL" id="NVN30560.1"/>
    </source>
</evidence>
<dbReference type="InterPro" id="IPR028055">
    <property type="entry name" value="YidC/Oxa/ALB_C"/>
</dbReference>
<proteinExistence type="inferred from homology"/>
<feature type="transmembrane region" description="Helical" evidence="13">
    <location>
        <begin position="370"/>
        <end position="393"/>
    </location>
</feature>
<feature type="transmembrane region" description="Helical" evidence="13">
    <location>
        <begin position="500"/>
        <end position="523"/>
    </location>
</feature>
<comment type="similarity">
    <text evidence="2 13">Belongs to the OXA1/ALB3/YidC family. Type 1 subfamily.</text>
</comment>
<dbReference type="PANTHER" id="PTHR12428:SF65">
    <property type="entry name" value="CYTOCHROME C OXIDASE ASSEMBLY PROTEIN COX18, MITOCHONDRIAL"/>
    <property type="match status" value="1"/>
</dbReference>
<evidence type="ECO:0000256" key="6">
    <source>
        <dbReference type="ARBA" id="ARBA00022692"/>
    </source>
</evidence>
<feature type="compositionally biased region" description="Polar residues" evidence="14">
    <location>
        <begin position="32"/>
        <end position="45"/>
    </location>
</feature>
<dbReference type="Pfam" id="PF14849">
    <property type="entry name" value="YidC_periplas"/>
    <property type="match status" value="1"/>
</dbReference>
<dbReference type="NCBIfam" id="TIGR03592">
    <property type="entry name" value="yidC_oxa1_cterm"/>
    <property type="match status" value="1"/>
</dbReference>
<evidence type="ECO:0000259" key="16">
    <source>
        <dbReference type="Pfam" id="PF14849"/>
    </source>
</evidence>
<comment type="function">
    <text evidence="13">Required for the insertion and/or proper folding and/or complex formation of integral membrane proteins into the membrane. Involved in integration of membrane proteins that insert both dependently and independently of the Sec translocase complex, as well as at least some lipoproteins. Aids folding of multispanning membrane proteins.</text>
</comment>
<evidence type="ECO:0000313" key="17">
    <source>
        <dbReference type="EMBL" id="MBB3172812.1"/>
    </source>
</evidence>
<dbReference type="GO" id="GO:0015031">
    <property type="term" value="P:protein transport"/>
    <property type="evidence" value="ECO:0007669"/>
    <property type="project" value="UniProtKB-KW"/>
</dbReference>
<evidence type="ECO:0000256" key="4">
    <source>
        <dbReference type="ARBA" id="ARBA00022448"/>
    </source>
</evidence>
<reference evidence="17 19" key="2">
    <citation type="submission" date="2020-08" db="EMBL/GenBank/DDBJ databases">
        <title>Genomic Encyclopedia of Type Strains, Phase III (KMG-III): the genomes of soil and plant-associated and newly described type strains.</title>
        <authorList>
            <person name="Whitman W."/>
        </authorList>
    </citation>
    <scope>NUCLEOTIDE SEQUENCE [LARGE SCALE GENOMIC DNA]</scope>
    <source>
        <strain evidence="17 19">CECT 8088</strain>
    </source>
</reference>
<keyword evidence="5 13" id="KW-1003">Cell membrane</keyword>
<sequence length="590" mass="64622">MDNKRLILAMVLSVAILAVFQWVMPHPKPHQTAKQVEASSTTATPPGQVPGAVQDASGTNPAAIAQAPQADVRIPIDAPRVHGSINLVGGRLDDLVLKDYHETVKADSPLVRVLEPGSEKQPNFIQFGWSAAGGVAVPDSRTVWKADGDALSPGHPLTLSWDNGAGVVFRIIYSIDDNYMFGVDQQVDNHTAAPISVFPWSRVSRLYAPVDASGGFLVGGDEGAIGIFDGRLQQKDYKSLVKDADAHGGVAFSAGDTGGWAGINDKYWLTALLPDSPVPMTGSFRHIDGEGEHAAGTYQVDFTTQSPLSAAPGATARFLSHAFAGAKEVHLLDTYQSQLHVADFWKAVDFGWFAFLTRPIFFVLDWLNTVFGNFGLALMGFTLIVKALFFPLANKQFRSMSKMKLIAPKVAAVRERFKDDPARQQQEMLQVYRTEKINPVSGCLPMLVQIPVFWCLYKVLYGTIEMRHAPFFGWIHDLSAPDPTNLFNLFGLLPFDPTHYVAALHIGVWPIILGGTMFAMQRLNPPPPDPMQARIFMLMPVIFAYFMAAQPAGLVIYYCWNNLLTAVQQWFIQKRVAGEGKTVQSAPAKG</sequence>
<dbReference type="Pfam" id="PF02096">
    <property type="entry name" value="60KD_IMP"/>
    <property type="match status" value="1"/>
</dbReference>
<evidence type="ECO:0000313" key="19">
    <source>
        <dbReference type="Proteomes" id="UP000557688"/>
    </source>
</evidence>
<feature type="transmembrane region" description="Helical" evidence="13">
    <location>
        <begin position="535"/>
        <end position="558"/>
    </location>
</feature>
<dbReference type="GO" id="GO:0005886">
    <property type="term" value="C:plasma membrane"/>
    <property type="evidence" value="ECO:0007669"/>
    <property type="project" value="UniProtKB-SubCell"/>
</dbReference>
<evidence type="ECO:0000259" key="15">
    <source>
        <dbReference type="Pfam" id="PF02096"/>
    </source>
</evidence>
<gene>
    <name evidence="13 18" type="primary">yidC</name>
    <name evidence="17" type="ORF">FHR90_000626</name>
    <name evidence="18" type="ORF">HUK83_09490</name>
</gene>
<keyword evidence="9 13" id="KW-0472">Membrane</keyword>
<dbReference type="InterPro" id="IPR001708">
    <property type="entry name" value="YidC/ALB3/OXA1/COX18"/>
</dbReference>
<dbReference type="Proteomes" id="UP000565205">
    <property type="component" value="Unassembled WGS sequence"/>
</dbReference>
<dbReference type="InterPro" id="IPR028053">
    <property type="entry name" value="Membr_insert_YidC_N"/>
</dbReference>
<evidence type="ECO:0000256" key="12">
    <source>
        <dbReference type="ARBA" id="ARBA00033342"/>
    </source>
</evidence>
<protein>
    <recommendedName>
        <fullName evidence="3 13">Membrane protein insertase YidC</fullName>
    </recommendedName>
    <alternativeName>
        <fullName evidence="12 13">Foldase YidC</fullName>
    </alternativeName>
    <alternativeName>
        <fullName evidence="11 13">Membrane integrase YidC</fullName>
    </alternativeName>
    <alternativeName>
        <fullName evidence="13">Membrane protein YidC</fullName>
    </alternativeName>
</protein>
<dbReference type="GO" id="GO:0032977">
    <property type="term" value="F:membrane insertase activity"/>
    <property type="evidence" value="ECO:0007669"/>
    <property type="project" value="InterPro"/>
</dbReference>
<evidence type="ECO:0000256" key="14">
    <source>
        <dbReference type="SAM" id="MobiDB-lite"/>
    </source>
</evidence>
<dbReference type="NCBIfam" id="TIGR03593">
    <property type="entry name" value="yidC_nterm"/>
    <property type="match status" value="1"/>
</dbReference>
<dbReference type="InterPro" id="IPR019998">
    <property type="entry name" value="Membr_insert_YidC"/>
</dbReference>
<dbReference type="EMBL" id="JABXXQ010000174">
    <property type="protein sequence ID" value="NVN30560.1"/>
    <property type="molecule type" value="Genomic_DNA"/>
</dbReference>
<keyword evidence="8 13" id="KW-1133">Transmembrane helix</keyword>
<dbReference type="InterPro" id="IPR047196">
    <property type="entry name" value="YidC_ALB_C"/>
</dbReference>
<dbReference type="GO" id="GO:0051205">
    <property type="term" value="P:protein insertion into membrane"/>
    <property type="evidence" value="ECO:0007669"/>
    <property type="project" value="TreeGrafter"/>
</dbReference>
<evidence type="ECO:0000256" key="13">
    <source>
        <dbReference type="HAMAP-Rule" id="MF_01810"/>
    </source>
</evidence>
<comment type="subcellular location">
    <subcellularLocation>
        <location evidence="1">Cell inner membrane</location>
        <topology evidence="1">Multi-pass membrane protein</topology>
    </subcellularLocation>
    <subcellularLocation>
        <location evidence="13">Cell membrane</location>
        <topology evidence="13">Multi-pass membrane protein</topology>
    </subcellularLocation>
</comment>
<evidence type="ECO:0000256" key="8">
    <source>
        <dbReference type="ARBA" id="ARBA00022989"/>
    </source>
</evidence>
<reference evidence="18 20" key="1">
    <citation type="submission" date="2020-06" db="EMBL/GenBank/DDBJ databases">
        <title>Description of novel acetic acid bacteria.</title>
        <authorList>
            <person name="Sombolestani A."/>
        </authorList>
    </citation>
    <scope>NUCLEOTIDE SEQUENCE [LARGE SCALE GENOMIC DNA]</scope>
    <source>
        <strain evidence="18 20">LMG 26838</strain>
    </source>
</reference>
<dbReference type="CDD" id="cd19961">
    <property type="entry name" value="EcYidC-like_peri"/>
    <property type="match status" value="1"/>
</dbReference>
<organism evidence="18 20">
    <name type="scientific">Endobacter medicaginis</name>
    <dbReference type="NCBI Taxonomy" id="1181271"/>
    <lineage>
        <taxon>Bacteria</taxon>
        <taxon>Pseudomonadati</taxon>
        <taxon>Pseudomonadota</taxon>
        <taxon>Alphaproteobacteria</taxon>
        <taxon>Acetobacterales</taxon>
        <taxon>Acetobacteraceae</taxon>
        <taxon>Endobacter</taxon>
    </lineage>
</organism>
<feature type="domain" description="Membrane insertase YidC N-terminal" evidence="16">
    <location>
        <begin position="73"/>
        <end position="362"/>
    </location>
</feature>
<dbReference type="PRINTS" id="PR00701">
    <property type="entry name" value="60KDINNERMP"/>
</dbReference>
<evidence type="ECO:0000256" key="9">
    <source>
        <dbReference type="ARBA" id="ARBA00023136"/>
    </source>
</evidence>
<dbReference type="CDD" id="cd20070">
    <property type="entry name" value="5TM_YidC_Alb3"/>
    <property type="match status" value="1"/>
</dbReference>
<keyword evidence="19" id="KW-1185">Reference proteome</keyword>
<dbReference type="PRINTS" id="PR01900">
    <property type="entry name" value="YIDCPROTEIN"/>
</dbReference>
<dbReference type="InterPro" id="IPR038221">
    <property type="entry name" value="YidC_periplasmic_sf"/>
</dbReference>
<evidence type="ECO:0000256" key="7">
    <source>
        <dbReference type="ARBA" id="ARBA00022927"/>
    </source>
</evidence>
<dbReference type="PANTHER" id="PTHR12428">
    <property type="entry name" value="OXA1"/>
    <property type="match status" value="1"/>
</dbReference>
<feature type="domain" description="Membrane insertase YidC/Oxa/ALB C-terminal" evidence="15">
    <location>
        <begin position="374"/>
        <end position="574"/>
    </location>
</feature>
<keyword evidence="6 13" id="KW-0812">Transmembrane</keyword>
<keyword evidence="4 13" id="KW-0813">Transport</keyword>
<feature type="region of interest" description="Disordered" evidence="14">
    <location>
        <begin position="31"/>
        <end position="58"/>
    </location>
</feature>
<comment type="subunit">
    <text evidence="13">Interacts with the Sec translocase complex via SecD. Specifically interacts with transmembrane segments of nascent integral membrane proteins during membrane integration.</text>
</comment>
<evidence type="ECO:0000313" key="20">
    <source>
        <dbReference type="Proteomes" id="UP000565205"/>
    </source>
</evidence>
<comment type="caution">
    <text evidence="18">The sequence shown here is derived from an EMBL/GenBank/DDBJ whole genome shotgun (WGS) entry which is preliminary data.</text>
</comment>